<evidence type="ECO:0000256" key="1">
    <source>
        <dbReference type="SAM" id="MobiDB-lite"/>
    </source>
</evidence>
<keyword evidence="6" id="KW-1185">Reference proteome</keyword>
<evidence type="ECO:0000313" key="5">
    <source>
        <dbReference type="EMBL" id="RCK58648.1"/>
    </source>
</evidence>
<keyword evidence="2" id="KW-1133">Transmembrane helix</keyword>
<feature type="domain" description="Acyltransferase 3" evidence="3">
    <location>
        <begin position="32"/>
        <end position="350"/>
    </location>
</feature>
<keyword evidence="5" id="KW-0012">Acyltransferase</keyword>
<proteinExistence type="predicted"/>
<evidence type="ECO:0000313" key="6">
    <source>
        <dbReference type="Proteomes" id="UP000253508"/>
    </source>
</evidence>
<dbReference type="PANTHER" id="PTHR23028">
    <property type="entry name" value="ACETYLTRANSFERASE"/>
    <property type="match status" value="1"/>
</dbReference>
<feature type="transmembrane region" description="Helical" evidence="2">
    <location>
        <begin position="305"/>
        <end position="328"/>
    </location>
</feature>
<dbReference type="InterPro" id="IPR050879">
    <property type="entry name" value="Acyltransferase_3"/>
</dbReference>
<feature type="transmembrane region" description="Helical" evidence="2">
    <location>
        <begin position="224"/>
        <end position="241"/>
    </location>
</feature>
<dbReference type="AlphaFoldDB" id="A0A367XYG7"/>
<feature type="transmembrane region" description="Helical" evidence="2">
    <location>
        <begin position="273"/>
        <end position="293"/>
    </location>
</feature>
<sequence length="699" mass="75546">MSQIGNYSGKMSTSTTEKPSTTARTSAAWRPDIQGLRALAVTLVVIAHVGTPGAEGGFIGVDVFFVISGYLITQLLLREVDRSGTISIAQFYVRRARRILPAATVVTIAVIAYVLLTGSQARLDQTAVDASWTSVFLANWHLAFSGADYFSVDDPSMFQHYWSLAVEEQFYIVWPLLVLFVVPRYGKRGFAIVSAVVFALSLGYSIVSTAVIPEPTYFNTAARAFELAAGSLLACVMSAPLTSRWRHVAGIGGLGILVYATFAFTELTPFPGWHAIVPVVGTALLLAAGPSTLTGRIASWAPVRYIGDISFSLYLWHWPVALAVPLAFPQLRWSVTALLIVAISIALSALSYHFIEKTFQNWRLPGLRTLWFWPASVVLVIATVLGATMLGDVRAAAQQQAAEEYFDEHGYQQVEVDNIDDVQDTLNEAVEIAESGAPVPPDIDSDTIQDAKWSDLVGGECYAGADERDADVCAFGDTSAEETIAIIGDSHAAMWIPALDIIGKDHGFKVVPFIKLACAAYPVVQDSDGRDQSECDDFRDFTNEQVAELDPDVVILGARGMLHMRDDVDGKTIDEQWASAVTEEVTQMSTIAETVVALGDVPARPDAKPNDCVDAPDASQDECLVTGESVERDSNDITQASAEAAGGFFFDTTDFVCADAGCPLFAGDTAIYADDSHLNRIWVEQVAPALGRELQDVLQ</sequence>
<feature type="transmembrane region" description="Helical" evidence="2">
    <location>
        <begin position="367"/>
        <end position="390"/>
    </location>
</feature>
<dbReference type="Proteomes" id="UP000253508">
    <property type="component" value="Unassembled WGS sequence"/>
</dbReference>
<keyword evidence="2" id="KW-0472">Membrane</keyword>
<feature type="transmembrane region" description="Helical" evidence="2">
    <location>
        <begin position="189"/>
        <end position="212"/>
    </location>
</feature>
<feature type="domain" description="SGNH" evidence="4">
    <location>
        <begin position="461"/>
        <end position="690"/>
    </location>
</feature>
<dbReference type="Pfam" id="PF19040">
    <property type="entry name" value="SGNH"/>
    <property type="match status" value="1"/>
</dbReference>
<evidence type="ECO:0000256" key="2">
    <source>
        <dbReference type="SAM" id="Phobius"/>
    </source>
</evidence>
<dbReference type="EMBL" id="QORO01000003">
    <property type="protein sequence ID" value="RCK58648.1"/>
    <property type="molecule type" value="Genomic_DNA"/>
</dbReference>
<feature type="transmembrane region" description="Helical" evidence="2">
    <location>
        <begin position="98"/>
        <end position="116"/>
    </location>
</feature>
<dbReference type="InterPro" id="IPR002656">
    <property type="entry name" value="Acyl_transf_3_dom"/>
</dbReference>
<feature type="transmembrane region" description="Helical" evidence="2">
    <location>
        <begin position="34"/>
        <end position="51"/>
    </location>
</feature>
<feature type="transmembrane region" description="Helical" evidence="2">
    <location>
        <begin position="334"/>
        <end position="355"/>
    </location>
</feature>
<dbReference type="GO" id="GO:0009103">
    <property type="term" value="P:lipopolysaccharide biosynthetic process"/>
    <property type="evidence" value="ECO:0007669"/>
    <property type="project" value="TreeGrafter"/>
</dbReference>
<feature type="transmembrane region" description="Helical" evidence="2">
    <location>
        <begin position="248"/>
        <end position="267"/>
    </location>
</feature>
<comment type="caution">
    <text evidence="5">The sequence shown here is derived from an EMBL/GenBank/DDBJ whole genome shotgun (WGS) entry which is preliminary data.</text>
</comment>
<feature type="compositionally biased region" description="Polar residues" evidence="1">
    <location>
        <begin position="1"/>
        <end position="25"/>
    </location>
</feature>
<feature type="region of interest" description="Disordered" evidence="1">
    <location>
        <begin position="1"/>
        <end position="27"/>
    </location>
</feature>
<reference evidence="5 6" key="1">
    <citation type="submission" date="2018-07" db="EMBL/GenBank/DDBJ databases">
        <title>Microbacterium endoborsara sp. nov., a novel actinobacterium isolated from Borszczowia aralocaspica.</title>
        <authorList>
            <person name="An D."/>
        </authorList>
    </citation>
    <scope>NUCLEOTIDE SEQUENCE [LARGE SCALE GENOMIC DNA]</scope>
    <source>
        <strain evidence="5 6">C1.15228</strain>
    </source>
</reference>
<name>A0A367XYG7_9MICO</name>
<feature type="transmembrane region" description="Helical" evidence="2">
    <location>
        <begin position="57"/>
        <end position="77"/>
    </location>
</feature>
<accession>A0A367XYG7</accession>
<dbReference type="InterPro" id="IPR043968">
    <property type="entry name" value="SGNH"/>
</dbReference>
<dbReference type="OrthoDB" id="3404679at2"/>
<protein>
    <submittedName>
        <fullName evidence="5">Acyltransferase</fullName>
    </submittedName>
</protein>
<dbReference type="Pfam" id="PF01757">
    <property type="entry name" value="Acyl_transf_3"/>
    <property type="match status" value="1"/>
</dbReference>
<keyword evidence="2" id="KW-0812">Transmembrane</keyword>
<feature type="transmembrane region" description="Helical" evidence="2">
    <location>
        <begin position="161"/>
        <end position="182"/>
    </location>
</feature>
<dbReference type="GO" id="GO:0016020">
    <property type="term" value="C:membrane"/>
    <property type="evidence" value="ECO:0007669"/>
    <property type="project" value="TreeGrafter"/>
</dbReference>
<gene>
    <name evidence="5" type="ORF">DTO57_10870</name>
</gene>
<organism evidence="5 6">
    <name type="scientific">Microbacterium sorbitolivorans</name>
    <dbReference type="NCBI Taxonomy" id="1867410"/>
    <lineage>
        <taxon>Bacteria</taxon>
        <taxon>Bacillati</taxon>
        <taxon>Actinomycetota</taxon>
        <taxon>Actinomycetes</taxon>
        <taxon>Micrococcales</taxon>
        <taxon>Microbacteriaceae</taxon>
        <taxon>Microbacterium</taxon>
    </lineage>
</organism>
<dbReference type="GO" id="GO:0016747">
    <property type="term" value="F:acyltransferase activity, transferring groups other than amino-acyl groups"/>
    <property type="evidence" value="ECO:0007669"/>
    <property type="project" value="InterPro"/>
</dbReference>
<keyword evidence="5" id="KW-0808">Transferase</keyword>
<evidence type="ECO:0000259" key="4">
    <source>
        <dbReference type="Pfam" id="PF19040"/>
    </source>
</evidence>
<evidence type="ECO:0000259" key="3">
    <source>
        <dbReference type="Pfam" id="PF01757"/>
    </source>
</evidence>
<dbReference type="PANTHER" id="PTHR23028:SF53">
    <property type="entry name" value="ACYL_TRANSF_3 DOMAIN-CONTAINING PROTEIN"/>
    <property type="match status" value="1"/>
</dbReference>